<name>A0A543DQK9_9PSEU</name>
<evidence type="ECO:0000313" key="3">
    <source>
        <dbReference type="EMBL" id="TQM11617.1"/>
    </source>
</evidence>
<organism evidence="3 4">
    <name type="scientific">Pseudonocardia kunmingensis</name>
    <dbReference type="NCBI Taxonomy" id="630975"/>
    <lineage>
        <taxon>Bacteria</taxon>
        <taxon>Bacillati</taxon>
        <taxon>Actinomycetota</taxon>
        <taxon>Actinomycetes</taxon>
        <taxon>Pseudonocardiales</taxon>
        <taxon>Pseudonocardiaceae</taxon>
        <taxon>Pseudonocardia</taxon>
    </lineage>
</organism>
<dbReference type="RefSeq" id="WP_211366709.1">
    <property type="nucleotide sequence ID" value="NZ_VFPA01000002.1"/>
</dbReference>
<dbReference type="PROSITE" id="PS51186">
    <property type="entry name" value="GNAT"/>
    <property type="match status" value="1"/>
</dbReference>
<dbReference type="EMBL" id="VFPA01000002">
    <property type="protein sequence ID" value="TQM11617.1"/>
    <property type="molecule type" value="Genomic_DNA"/>
</dbReference>
<dbReference type="Gene3D" id="3.40.630.30">
    <property type="match status" value="1"/>
</dbReference>
<evidence type="ECO:0000259" key="2">
    <source>
        <dbReference type="PROSITE" id="PS51186"/>
    </source>
</evidence>
<evidence type="ECO:0000256" key="1">
    <source>
        <dbReference type="ARBA" id="ARBA00022679"/>
    </source>
</evidence>
<proteinExistence type="predicted"/>
<evidence type="ECO:0000313" key="4">
    <source>
        <dbReference type="Proteomes" id="UP000315677"/>
    </source>
</evidence>
<dbReference type="SUPFAM" id="SSF55729">
    <property type="entry name" value="Acyl-CoA N-acyltransferases (Nat)"/>
    <property type="match status" value="1"/>
</dbReference>
<dbReference type="GO" id="GO:0008080">
    <property type="term" value="F:N-acetyltransferase activity"/>
    <property type="evidence" value="ECO:0007669"/>
    <property type="project" value="InterPro"/>
</dbReference>
<sequence>MIEVRRMDEYDRDVRDEVADVILDGFFAQLSFVTKDRSKLVTAFRDDIRADMFYVAELDGAIVGVLACSNNTGRALVANTVSFRRAMGLVRGTVAARVLAREFNAALPYDDDTGYVEWVATSEHARGRGVSTALFQHVMQHPRYRALVLEVVDVNDNARRLYAKLGFVEYDRKPARGVDVQGAHLHALDQECCSHPAGRLGGLAACTTT</sequence>
<dbReference type="InterPro" id="IPR016181">
    <property type="entry name" value="Acyl_CoA_acyltransferase"/>
</dbReference>
<comment type="caution">
    <text evidence="3">The sequence shown here is derived from an EMBL/GenBank/DDBJ whole genome shotgun (WGS) entry which is preliminary data.</text>
</comment>
<dbReference type="InterPro" id="IPR000182">
    <property type="entry name" value="GNAT_dom"/>
</dbReference>
<feature type="domain" description="N-acetyltransferase" evidence="2">
    <location>
        <begin position="2"/>
        <end position="191"/>
    </location>
</feature>
<dbReference type="Proteomes" id="UP000315677">
    <property type="component" value="Unassembled WGS sequence"/>
</dbReference>
<reference evidence="3 4" key="1">
    <citation type="submission" date="2019-06" db="EMBL/GenBank/DDBJ databases">
        <title>Sequencing the genomes of 1000 actinobacteria strains.</title>
        <authorList>
            <person name="Klenk H.-P."/>
        </authorList>
    </citation>
    <scope>NUCLEOTIDE SEQUENCE [LARGE SCALE GENOMIC DNA]</scope>
    <source>
        <strain evidence="3 4">DSM 45301</strain>
    </source>
</reference>
<dbReference type="AlphaFoldDB" id="A0A543DQK9"/>
<dbReference type="InterPro" id="IPR050769">
    <property type="entry name" value="NAT_camello-type"/>
</dbReference>
<gene>
    <name evidence="3" type="ORF">FB558_4182</name>
</gene>
<accession>A0A543DQK9</accession>
<protein>
    <submittedName>
        <fullName evidence="3">Acetyltransferase (GNAT) family protein</fullName>
    </submittedName>
</protein>
<dbReference type="CDD" id="cd04301">
    <property type="entry name" value="NAT_SF"/>
    <property type="match status" value="1"/>
</dbReference>
<dbReference type="PANTHER" id="PTHR13947">
    <property type="entry name" value="GNAT FAMILY N-ACETYLTRANSFERASE"/>
    <property type="match status" value="1"/>
</dbReference>
<dbReference type="Pfam" id="PF00583">
    <property type="entry name" value="Acetyltransf_1"/>
    <property type="match status" value="1"/>
</dbReference>
<dbReference type="PANTHER" id="PTHR13947:SF37">
    <property type="entry name" value="LD18367P"/>
    <property type="match status" value="1"/>
</dbReference>
<keyword evidence="4" id="KW-1185">Reference proteome</keyword>
<keyword evidence="1 3" id="KW-0808">Transferase</keyword>